<dbReference type="KEGG" id="cagg:HYG79_08625"/>
<evidence type="ECO:0000313" key="2">
    <source>
        <dbReference type="Proteomes" id="UP000509302"/>
    </source>
</evidence>
<dbReference type="EMBL" id="CP058595">
    <property type="protein sequence ID" value="QLG45408.1"/>
    <property type="molecule type" value="Genomic_DNA"/>
</dbReference>
<name>A0A7H9APL8_9FLAO</name>
<dbReference type="AlphaFoldDB" id="A0A7H9APL8"/>
<organism evidence="1 2">
    <name type="scientific">Costertonia aggregata</name>
    <dbReference type="NCBI Taxonomy" id="343403"/>
    <lineage>
        <taxon>Bacteria</taxon>
        <taxon>Pseudomonadati</taxon>
        <taxon>Bacteroidota</taxon>
        <taxon>Flavobacteriia</taxon>
        <taxon>Flavobacteriales</taxon>
        <taxon>Flavobacteriaceae</taxon>
        <taxon>Costertonia</taxon>
    </lineage>
</organism>
<accession>A0A7H9APL8</accession>
<evidence type="ECO:0008006" key="3">
    <source>
        <dbReference type="Google" id="ProtNLM"/>
    </source>
</evidence>
<dbReference type="Proteomes" id="UP000509302">
    <property type="component" value="Chromosome"/>
</dbReference>
<gene>
    <name evidence="1" type="ORF">HYG79_08625</name>
</gene>
<keyword evidence="2" id="KW-1185">Reference proteome</keyword>
<dbReference type="RefSeq" id="WP_179241697.1">
    <property type="nucleotide sequence ID" value="NZ_CP058595.1"/>
</dbReference>
<proteinExistence type="predicted"/>
<sequence length="82" mass="9803">MRKKEYVELLKYSSPNSIWIVDHMGHLKLLNCPFLVISKYEIGELKKGDEFSVSKVRLSEDLKVVYIIENNPFYYYHFEITI</sequence>
<protein>
    <recommendedName>
        <fullName evidence="3">PAS domain-containing protein</fullName>
    </recommendedName>
</protein>
<evidence type="ECO:0000313" key="1">
    <source>
        <dbReference type="EMBL" id="QLG45408.1"/>
    </source>
</evidence>
<reference evidence="1 2" key="1">
    <citation type="journal article" date="2006" name="Int. J. Syst. Evol. Microbiol.">
        <title>Costertonia aggregata gen. nov., sp. nov., a mesophilic marine bacterium of the family Flavobacteriaceae, isolated from a mature biofilm.</title>
        <authorList>
            <person name="Kwon K.K."/>
            <person name="Lee Y.K."/>
            <person name="Lee H.K."/>
        </authorList>
    </citation>
    <scope>NUCLEOTIDE SEQUENCE [LARGE SCALE GENOMIC DNA]</scope>
    <source>
        <strain evidence="1 2">KCCM 42265</strain>
    </source>
</reference>